<evidence type="ECO:0000313" key="5">
    <source>
        <dbReference type="Proteomes" id="UP000586042"/>
    </source>
</evidence>
<dbReference type="Gene3D" id="3.40.710.10">
    <property type="entry name" value="DD-peptidase/beta-lactamase superfamily"/>
    <property type="match status" value="1"/>
</dbReference>
<dbReference type="EMBL" id="JABWGN010000010">
    <property type="protein sequence ID" value="NUW35069.1"/>
    <property type="molecule type" value="Genomic_DNA"/>
</dbReference>
<comment type="caution">
    <text evidence="4">The sequence shown here is derived from an EMBL/GenBank/DDBJ whole genome shotgun (WGS) entry which is preliminary data.</text>
</comment>
<evidence type="ECO:0000259" key="3">
    <source>
        <dbReference type="Pfam" id="PF00144"/>
    </source>
</evidence>
<dbReference type="InterPro" id="IPR050491">
    <property type="entry name" value="AmpC-like"/>
</dbReference>
<feature type="region of interest" description="Disordered" evidence="1">
    <location>
        <begin position="394"/>
        <end position="417"/>
    </location>
</feature>
<feature type="transmembrane region" description="Helical" evidence="2">
    <location>
        <begin position="424"/>
        <end position="441"/>
    </location>
</feature>
<dbReference type="SUPFAM" id="SSF56601">
    <property type="entry name" value="beta-lactamase/transpeptidase-like"/>
    <property type="match status" value="1"/>
</dbReference>
<keyword evidence="2" id="KW-0812">Transmembrane</keyword>
<dbReference type="Pfam" id="PF00144">
    <property type="entry name" value="Beta-lactamase"/>
    <property type="match status" value="1"/>
</dbReference>
<accession>A0A7Y6IB94</accession>
<evidence type="ECO:0000256" key="2">
    <source>
        <dbReference type="SAM" id="Phobius"/>
    </source>
</evidence>
<sequence>MTGLAVPSAPAASTATTWTAEAPELSPAAIDAYVNRALDATGVPGLSVVVTHGDRVVHAAGYGHDSEGRPVSAATPMRVASVTKSFTAMAVMILVEEGKLALDRPVVEQLPELRMADPRARTITVRHLLNQTSGLSDTTTDIRALDTGGSLKEYVAKLGDATLRATPGTRWEYCNVNYNLAARLVEAAGGRAFGDFMRERVFGPLGMRSSAVSDLEVRPADGYNSVYGLWLPRPELPAFLDGSGSGGVITTAADMGRWLIAQNGGGRRLVGPASLAAMHTPSKVSDYGMGWGIDDETRRLTHSGNLFTYTAVETIVPETGYGFAVMANSAALADATFSIAGGLADLSEGTAPEVPGGDRQLFELVLGVIALVAAGLGALGAARSRRWATRRLTTRTSKRARTTQEPMTSKRARTPEGPRRTWRVGLRLVPVLLPSALLAAYPDLVSFLSNGRTITWAQLTYFPAPLTITLAVAAAAGLTTAAFRLVRYRALSRARLTTTPTPTAKIQ</sequence>
<gene>
    <name evidence="4" type="ORF">HTZ77_27095</name>
</gene>
<name>A0A7Y6IB94_9ACTN</name>
<dbReference type="InterPro" id="IPR012338">
    <property type="entry name" value="Beta-lactam/transpept-like"/>
</dbReference>
<dbReference type="InterPro" id="IPR001466">
    <property type="entry name" value="Beta-lactam-related"/>
</dbReference>
<reference evidence="4 5" key="1">
    <citation type="submission" date="2020-06" db="EMBL/GenBank/DDBJ databases">
        <title>Nonomuraea sp. SMC257, a novel actinomycete isolated from soil.</title>
        <authorList>
            <person name="Chanama M."/>
        </authorList>
    </citation>
    <scope>NUCLEOTIDE SEQUENCE [LARGE SCALE GENOMIC DNA]</scope>
    <source>
        <strain evidence="4 5">SMC257</strain>
    </source>
</reference>
<feature type="transmembrane region" description="Helical" evidence="2">
    <location>
        <begin position="361"/>
        <end position="382"/>
    </location>
</feature>
<keyword evidence="2" id="KW-1133">Transmembrane helix</keyword>
<dbReference type="PANTHER" id="PTHR46825:SF9">
    <property type="entry name" value="BETA-LACTAMASE-RELATED DOMAIN-CONTAINING PROTEIN"/>
    <property type="match status" value="1"/>
</dbReference>
<proteinExistence type="predicted"/>
<feature type="transmembrane region" description="Helical" evidence="2">
    <location>
        <begin position="461"/>
        <end position="486"/>
    </location>
</feature>
<evidence type="ECO:0000313" key="4">
    <source>
        <dbReference type="EMBL" id="NUW35069.1"/>
    </source>
</evidence>
<feature type="domain" description="Beta-lactamase-related" evidence="3">
    <location>
        <begin position="31"/>
        <end position="331"/>
    </location>
</feature>
<keyword evidence="5" id="KW-1185">Reference proteome</keyword>
<dbReference type="PANTHER" id="PTHR46825">
    <property type="entry name" value="D-ALANYL-D-ALANINE-CARBOXYPEPTIDASE/ENDOPEPTIDASE AMPH"/>
    <property type="match status" value="1"/>
</dbReference>
<dbReference type="Proteomes" id="UP000586042">
    <property type="component" value="Unassembled WGS sequence"/>
</dbReference>
<protein>
    <submittedName>
        <fullName evidence="4">Beta-lactamase family protein</fullName>
    </submittedName>
</protein>
<organism evidence="4 5">
    <name type="scientific">Nonomuraea montanisoli</name>
    <dbReference type="NCBI Taxonomy" id="2741721"/>
    <lineage>
        <taxon>Bacteria</taxon>
        <taxon>Bacillati</taxon>
        <taxon>Actinomycetota</taxon>
        <taxon>Actinomycetes</taxon>
        <taxon>Streptosporangiales</taxon>
        <taxon>Streptosporangiaceae</taxon>
        <taxon>Nonomuraea</taxon>
    </lineage>
</organism>
<dbReference type="AlphaFoldDB" id="A0A7Y6IB94"/>
<keyword evidence="2" id="KW-0472">Membrane</keyword>
<evidence type="ECO:0000256" key="1">
    <source>
        <dbReference type="SAM" id="MobiDB-lite"/>
    </source>
</evidence>